<dbReference type="STRING" id="225164.V4CSB2"/>
<organism evidence="1 2">
    <name type="scientific">Lottia gigantea</name>
    <name type="common">Giant owl limpet</name>
    <dbReference type="NCBI Taxonomy" id="225164"/>
    <lineage>
        <taxon>Eukaryota</taxon>
        <taxon>Metazoa</taxon>
        <taxon>Spiralia</taxon>
        <taxon>Lophotrochozoa</taxon>
        <taxon>Mollusca</taxon>
        <taxon>Gastropoda</taxon>
        <taxon>Patellogastropoda</taxon>
        <taxon>Lottioidea</taxon>
        <taxon>Lottiidae</taxon>
        <taxon>Lottia</taxon>
    </lineage>
</organism>
<dbReference type="AlphaFoldDB" id="V4CSB2"/>
<keyword evidence="2" id="KW-1185">Reference proteome</keyword>
<reference evidence="1 2" key="1">
    <citation type="journal article" date="2013" name="Nature">
        <title>Insights into bilaterian evolution from three spiralian genomes.</title>
        <authorList>
            <person name="Simakov O."/>
            <person name="Marletaz F."/>
            <person name="Cho S.J."/>
            <person name="Edsinger-Gonzales E."/>
            <person name="Havlak P."/>
            <person name="Hellsten U."/>
            <person name="Kuo D.H."/>
            <person name="Larsson T."/>
            <person name="Lv J."/>
            <person name="Arendt D."/>
            <person name="Savage R."/>
            <person name="Osoegawa K."/>
            <person name="de Jong P."/>
            <person name="Grimwood J."/>
            <person name="Chapman J.A."/>
            <person name="Shapiro H."/>
            <person name="Aerts A."/>
            <person name="Otillar R.P."/>
            <person name="Terry A.Y."/>
            <person name="Boore J.L."/>
            <person name="Grigoriev I.V."/>
            <person name="Lindberg D.R."/>
            <person name="Seaver E.C."/>
            <person name="Weisblat D.A."/>
            <person name="Putnam N.H."/>
            <person name="Rokhsar D.S."/>
        </authorList>
    </citation>
    <scope>NUCLEOTIDE SEQUENCE [LARGE SCALE GENOMIC DNA]</scope>
</reference>
<evidence type="ECO:0000313" key="1">
    <source>
        <dbReference type="EMBL" id="ESP05400.1"/>
    </source>
</evidence>
<name>V4CSB2_LOTGI</name>
<dbReference type="CTD" id="20235636"/>
<proteinExistence type="predicted"/>
<dbReference type="HOGENOM" id="CLU_490292_0_0_1"/>
<protein>
    <recommendedName>
        <fullName evidence="3">Condensation domain-containing protein</fullName>
    </recommendedName>
</protein>
<dbReference type="Gene3D" id="3.30.559.10">
    <property type="entry name" value="Chloramphenicol acetyltransferase-like domain"/>
    <property type="match status" value="1"/>
</dbReference>
<dbReference type="KEGG" id="lgi:LOTGIDRAFT_152250"/>
<dbReference type="GeneID" id="20235636"/>
<accession>V4CSB2</accession>
<dbReference type="Gene3D" id="3.30.559.30">
    <property type="entry name" value="Nonribosomal peptide synthetase, condensation domain"/>
    <property type="match status" value="1"/>
</dbReference>
<dbReference type="SUPFAM" id="SSF52777">
    <property type="entry name" value="CoA-dependent acyltransferases"/>
    <property type="match status" value="1"/>
</dbReference>
<dbReference type="OMA" id="YDHERDI"/>
<evidence type="ECO:0008006" key="3">
    <source>
        <dbReference type="Google" id="ProtNLM"/>
    </source>
</evidence>
<gene>
    <name evidence="1" type="ORF">LOTGIDRAFT_152250</name>
</gene>
<dbReference type="RefSeq" id="XP_009043945.1">
    <property type="nucleotide sequence ID" value="XM_009045697.1"/>
</dbReference>
<dbReference type="EMBL" id="KB199650">
    <property type="protein sequence ID" value="ESP05400.1"/>
    <property type="molecule type" value="Genomic_DNA"/>
</dbReference>
<evidence type="ECO:0000313" key="2">
    <source>
        <dbReference type="Proteomes" id="UP000030746"/>
    </source>
</evidence>
<sequence length="556" mass="64466">MDENKDNLDNKERRLSPMEFFYYNLYLKNPDSKALMISKEVHFHDLVLLPEEVVELLKLILSLHPIGHTGFETFKEKDTNDTLVGRKILDIKEALDCHVILNLKDTTMFHSAPIRTFDLKTRAPVKFAFSVEPYLVVRFIFHRIGFDYKAVEIFVRNFISILKRLGLKKEVPEFNCLHSRQPFYDLDRYLTSNFAPLSEFWSKKLKKGITKASFADITIKPILKKSGELFHYSYLSFTKFTSGKIINMAAQKNISLIGLIISVYQLMLSFHSKSKYVTILTETDLRKKITGADNLVESMTNLVPLTAKIPIKNDQIVEKFLVENEVLIQECISMSAFPFTAICDILKKSDRKNVMRHKVVQRIPEGKTDKVISEGKIRDVGMFHETSLECLFDKHRTILYLQLQASTDTYSQTDANAILENLAKVLRLISGRSDIGINQLRNHILQNKEFIDLFDFFIKVGVDGRRDEVLISLTEDEGQNHSVLKWSMSGKKEVNTIDLKTISNVHFINDFNSDAKELWMKTKDGVEYKFIFMNDDHIDDWIERLELILNFQILHV</sequence>
<dbReference type="InterPro" id="IPR023213">
    <property type="entry name" value="CAT-like_dom_sf"/>
</dbReference>
<dbReference type="OrthoDB" id="10466490at2759"/>
<dbReference type="Proteomes" id="UP000030746">
    <property type="component" value="Unassembled WGS sequence"/>
</dbReference>